<organism evidence="5 6">
    <name type="scientific">Segnochrobactrum spirostomi</name>
    <dbReference type="NCBI Taxonomy" id="2608987"/>
    <lineage>
        <taxon>Bacteria</taxon>
        <taxon>Pseudomonadati</taxon>
        <taxon>Pseudomonadota</taxon>
        <taxon>Alphaproteobacteria</taxon>
        <taxon>Hyphomicrobiales</taxon>
        <taxon>Segnochrobactraceae</taxon>
        <taxon>Segnochrobactrum</taxon>
    </lineage>
</organism>
<dbReference type="Pfam" id="PF00392">
    <property type="entry name" value="GntR"/>
    <property type="match status" value="1"/>
</dbReference>
<dbReference type="SUPFAM" id="SSF48008">
    <property type="entry name" value="GntR ligand-binding domain-like"/>
    <property type="match status" value="1"/>
</dbReference>
<dbReference type="GO" id="GO:0003677">
    <property type="term" value="F:DNA binding"/>
    <property type="evidence" value="ECO:0007669"/>
    <property type="project" value="UniProtKB-KW"/>
</dbReference>
<dbReference type="AlphaFoldDB" id="A0A6A7Y3F1"/>
<dbReference type="Gene3D" id="1.20.120.530">
    <property type="entry name" value="GntR ligand-binding domain-like"/>
    <property type="match status" value="1"/>
</dbReference>
<evidence type="ECO:0000256" key="2">
    <source>
        <dbReference type="ARBA" id="ARBA00023125"/>
    </source>
</evidence>
<dbReference type="SUPFAM" id="SSF46785">
    <property type="entry name" value="Winged helix' DNA-binding domain"/>
    <property type="match status" value="1"/>
</dbReference>
<dbReference type="InterPro" id="IPR036388">
    <property type="entry name" value="WH-like_DNA-bd_sf"/>
</dbReference>
<keyword evidence="6" id="KW-1185">Reference proteome</keyword>
<proteinExistence type="predicted"/>
<dbReference type="PROSITE" id="PS50949">
    <property type="entry name" value="HTH_GNTR"/>
    <property type="match status" value="1"/>
</dbReference>
<sequence length="239" mass="25189">MSEPRSVPRVGRPDSLRAKVHQALRDRIHAGAVGLDERLVDVDIAVALGVSRMPVREALLQLAHEGYLVATTRGFMLPRLTRADMADIFEVRRLLEPRAAAHAARDLTAEGLEGLAVAAALAAEAAGAGDAEALHRANVAFRAGWLGAIANQRLAAAIARFSDQVQAVRLATLRDPETQPIVVEGLQGLLDAFRKRDSVLAADRMARFIDAAELSFTALSGDEAGTTVPGPAAAAGGAR</sequence>
<keyword evidence="1" id="KW-0805">Transcription regulation</keyword>
<dbReference type="Proteomes" id="UP000332515">
    <property type="component" value="Unassembled WGS sequence"/>
</dbReference>
<dbReference type="RefSeq" id="WP_153482559.1">
    <property type="nucleotide sequence ID" value="NZ_VWNA01000001.1"/>
</dbReference>
<evidence type="ECO:0000256" key="1">
    <source>
        <dbReference type="ARBA" id="ARBA00023015"/>
    </source>
</evidence>
<dbReference type="PANTHER" id="PTHR43537:SF24">
    <property type="entry name" value="GLUCONATE OPERON TRANSCRIPTIONAL REPRESSOR"/>
    <property type="match status" value="1"/>
</dbReference>
<keyword evidence="2" id="KW-0238">DNA-binding</keyword>
<feature type="domain" description="HTH gntR-type" evidence="4">
    <location>
        <begin position="14"/>
        <end position="80"/>
    </location>
</feature>
<evidence type="ECO:0000256" key="3">
    <source>
        <dbReference type="ARBA" id="ARBA00023163"/>
    </source>
</evidence>
<dbReference type="Gene3D" id="1.10.10.10">
    <property type="entry name" value="Winged helix-like DNA-binding domain superfamily/Winged helix DNA-binding domain"/>
    <property type="match status" value="1"/>
</dbReference>
<dbReference type="InterPro" id="IPR000524">
    <property type="entry name" value="Tscrpt_reg_HTH_GntR"/>
</dbReference>
<evidence type="ECO:0000259" key="4">
    <source>
        <dbReference type="PROSITE" id="PS50949"/>
    </source>
</evidence>
<keyword evidence="3" id="KW-0804">Transcription</keyword>
<dbReference type="InterPro" id="IPR011711">
    <property type="entry name" value="GntR_C"/>
</dbReference>
<evidence type="ECO:0000313" key="6">
    <source>
        <dbReference type="Proteomes" id="UP000332515"/>
    </source>
</evidence>
<accession>A0A6A7Y3F1</accession>
<dbReference type="Pfam" id="PF07729">
    <property type="entry name" value="FCD"/>
    <property type="match status" value="1"/>
</dbReference>
<gene>
    <name evidence="5" type="ORF">F0357_13380</name>
</gene>
<name>A0A6A7Y3F1_9HYPH</name>
<evidence type="ECO:0000313" key="5">
    <source>
        <dbReference type="EMBL" id="MQT13613.1"/>
    </source>
</evidence>
<dbReference type="InterPro" id="IPR036390">
    <property type="entry name" value="WH_DNA-bd_sf"/>
</dbReference>
<dbReference type="InterPro" id="IPR008920">
    <property type="entry name" value="TF_FadR/GntR_C"/>
</dbReference>
<reference evidence="5 6" key="1">
    <citation type="submission" date="2019-09" db="EMBL/GenBank/DDBJ databases">
        <title>Segnochrobactrum spirostomi gen. nov., sp. nov., isolated from the ciliate Spirostomum cf. yagiui and description of a novel family, Segnochrobactraceae fam. nov. within the order Rhizobiales of the class Alphaproteobacteria.</title>
        <authorList>
            <person name="Akter S."/>
            <person name="Shazib S.U.A."/>
            <person name="Shin M.K."/>
        </authorList>
    </citation>
    <scope>NUCLEOTIDE SEQUENCE [LARGE SCALE GENOMIC DNA]</scope>
    <source>
        <strain evidence="5 6">Sp-1</strain>
    </source>
</reference>
<comment type="caution">
    <text evidence="5">The sequence shown here is derived from an EMBL/GenBank/DDBJ whole genome shotgun (WGS) entry which is preliminary data.</text>
</comment>
<dbReference type="PANTHER" id="PTHR43537">
    <property type="entry name" value="TRANSCRIPTIONAL REGULATOR, GNTR FAMILY"/>
    <property type="match status" value="1"/>
</dbReference>
<dbReference type="EMBL" id="VWNA01000001">
    <property type="protein sequence ID" value="MQT13613.1"/>
    <property type="molecule type" value="Genomic_DNA"/>
</dbReference>
<dbReference type="GO" id="GO:0003700">
    <property type="term" value="F:DNA-binding transcription factor activity"/>
    <property type="evidence" value="ECO:0007669"/>
    <property type="project" value="InterPro"/>
</dbReference>
<dbReference type="SMART" id="SM00895">
    <property type="entry name" value="FCD"/>
    <property type="match status" value="1"/>
</dbReference>
<protein>
    <submittedName>
        <fullName evidence="5">GntR family transcriptional regulator</fullName>
    </submittedName>
</protein>
<dbReference type="SMART" id="SM00345">
    <property type="entry name" value="HTH_GNTR"/>
    <property type="match status" value="1"/>
</dbReference>